<sequence>MSHHKTTYSIEEKLRVLDWISQDPARTYLSAAKHFQMFPKTIRNWQNQELYLRNCSETERLRLKRNYVRQEEHELIQKTKEQEQQNESIKILDKLLTQVMGL</sequence>
<feature type="non-terminal residue" evidence="1">
    <location>
        <position position="1"/>
    </location>
</feature>
<name>A0A146KH59_9EUKA</name>
<dbReference type="EMBL" id="GDID01002017">
    <property type="protein sequence ID" value="JAP94589.1"/>
    <property type="molecule type" value="Transcribed_RNA"/>
</dbReference>
<dbReference type="InterPro" id="IPR009057">
    <property type="entry name" value="Homeodomain-like_sf"/>
</dbReference>
<reference evidence="1" key="1">
    <citation type="submission" date="2015-07" db="EMBL/GenBank/DDBJ databases">
        <title>Adaptation to a free-living lifestyle via gene acquisitions in the diplomonad Trepomonas sp. PC1.</title>
        <authorList>
            <person name="Xu F."/>
            <person name="Jerlstrom-Hultqvist J."/>
            <person name="Kolisko M."/>
            <person name="Simpson A.G.B."/>
            <person name="Roger A.J."/>
            <person name="Svard S.G."/>
            <person name="Andersson J.O."/>
        </authorList>
    </citation>
    <scope>NUCLEOTIDE SEQUENCE</scope>
    <source>
        <strain evidence="1">PC1</strain>
    </source>
</reference>
<accession>A0A146KH59</accession>
<dbReference type="SUPFAM" id="SSF46689">
    <property type="entry name" value="Homeodomain-like"/>
    <property type="match status" value="1"/>
</dbReference>
<evidence type="ECO:0000313" key="1">
    <source>
        <dbReference type="EMBL" id="JAP94589.1"/>
    </source>
</evidence>
<gene>
    <name evidence="1" type="ORF">TPC1_12705</name>
</gene>
<proteinExistence type="predicted"/>
<protein>
    <submittedName>
        <fullName evidence="1">Uncharacterized protein</fullName>
    </submittedName>
</protein>
<organism evidence="1">
    <name type="scientific">Trepomonas sp. PC1</name>
    <dbReference type="NCBI Taxonomy" id="1076344"/>
    <lineage>
        <taxon>Eukaryota</taxon>
        <taxon>Metamonada</taxon>
        <taxon>Diplomonadida</taxon>
        <taxon>Hexamitidae</taxon>
        <taxon>Hexamitinae</taxon>
        <taxon>Trepomonas</taxon>
    </lineage>
</organism>
<dbReference type="AlphaFoldDB" id="A0A146KH59"/>